<dbReference type="SUPFAM" id="SSF56601">
    <property type="entry name" value="beta-lactamase/transpeptidase-like"/>
    <property type="match status" value="1"/>
</dbReference>
<name>A0ABW4P6Q3_9NOCA</name>
<accession>A0ABW4P6Q3</accession>
<comment type="caution">
    <text evidence="2">The sequence shown here is derived from an EMBL/GenBank/DDBJ whole genome shotgun (WGS) entry which is preliminary data.</text>
</comment>
<dbReference type="PANTHER" id="PTHR46825:SF7">
    <property type="entry name" value="D-ALANYL-D-ALANINE CARBOXYPEPTIDASE"/>
    <property type="match status" value="1"/>
</dbReference>
<dbReference type="Pfam" id="PF00144">
    <property type="entry name" value="Beta-lactamase"/>
    <property type="match status" value="1"/>
</dbReference>
<evidence type="ECO:0000259" key="1">
    <source>
        <dbReference type="Pfam" id="PF00144"/>
    </source>
</evidence>
<gene>
    <name evidence="2" type="ORF">ACFSJG_18325</name>
</gene>
<dbReference type="PROSITE" id="PS51257">
    <property type="entry name" value="PROKAR_LIPOPROTEIN"/>
    <property type="match status" value="1"/>
</dbReference>
<feature type="domain" description="Beta-lactamase-related" evidence="1">
    <location>
        <begin position="52"/>
        <end position="360"/>
    </location>
</feature>
<dbReference type="PANTHER" id="PTHR46825">
    <property type="entry name" value="D-ALANYL-D-ALANINE-CARBOXYPEPTIDASE/ENDOPEPTIDASE AMPH"/>
    <property type="match status" value="1"/>
</dbReference>
<dbReference type="EC" id="3.-.-.-" evidence="2"/>
<dbReference type="InterPro" id="IPR001466">
    <property type="entry name" value="Beta-lactam-related"/>
</dbReference>
<dbReference type="InterPro" id="IPR012338">
    <property type="entry name" value="Beta-lactam/transpept-like"/>
</dbReference>
<proteinExistence type="predicted"/>
<keyword evidence="2" id="KW-0378">Hydrolase</keyword>
<dbReference type="Gene3D" id="3.40.710.10">
    <property type="entry name" value="DD-peptidase/beta-lactamase superfamily"/>
    <property type="match status" value="1"/>
</dbReference>
<protein>
    <submittedName>
        <fullName evidence="2">Serine hydrolase domain-containing protein</fullName>
        <ecNumber evidence="2">3.-.-.-</ecNumber>
    </submittedName>
</protein>
<dbReference type="InterPro" id="IPR050491">
    <property type="entry name" value="AmpC-like"/>
</dbReference>
<reference evidence="3" key="1">
    <citation type="journal article" date="2019" name="Int. J. Syst. Evol. Microbiol.">
        <title>The Global Catalogue of Microorganisms (GCM) 10K type strain sequencing project: providing services to taxonomists for standard genome sequencing and annotation.</title>
        <authorList>
            <consortium name="The Broad Institute Genomics Platform"/>
            <consortium name="The Broad Institute Genome Sequencing Center for Infectious Disease"/>
            <person name="Wu L."/>
            <person name="Ma J."/>
        </authorList>
    </citation>
    <scope>NUCLEOTIDE SEQUENCE [LARGE SCALE GENOMIC DNA]</scope>
    <source>
        <strain evidence="3">DT72</strain>
    </source>
</reference>
<evidence type="ECO:0000313" key="3">
    <source>
        <dbReference type="Proteomes" id="UP001597286"/>
    </source>
</evidence>
<dbReference type="Proteomes" id="UP001597286">
    <property type="component" value="Unassembled WGS sequence"/>
</dbReference>
<dbReference type="RefSeq" id="WP_378486865.1">
    <property type="nucleotide sequence ID" value="NZ_JBHUFB010000013.1"/>
</dbReference>
<dbReference type="GO" id="GO:0016787">
    <property type="term" value="F:hydrolase activity"/>
    <property type="evidence" value="ECO:0007669"/>
    <property type="project" value="UniProtKB-KW"/>
</dbReference>
<organism evidence="2 3">
    <name type="scientific">Rhodococcus gannanensis</name>
    <dbReference type="NCBI Taxonomy" id="1960308"/>
    <lineage>
        <taxon>Bacteria</taxon>
        <taxon>Bacillati</taxon>
        <taxon>Actinomycetota</taxon>
        <taxon>Actinomycetes</taxon>
        <taxon>Mycobacteriales</taxon>
        <taxon>Nocardiaceae</taxon>
        <taxon>Rhodococcus</taxon>
    </lineage>
</organism>
<evidence type="ECO:0000313" key="2">
    <source>
        <dbReference type="EMBL" id="MFD1814177.1"/>
    </source>
</evidence>
<sequence length="386" mass="41157">MIAEWLRHDPSLARTRRARRLVLVLSILATGLTGCGGSDDVPPAPPSTRLTETIPKAMDEASVPGAIVGIWQDGAEPYLQAFGVRDTATGEAMSTDLFMRVGSVTKTFTTTAVLQLVDQGEVGLDDPIDAYVPGVPNGEAITIRHLAAMRSGLPDYGEVVIPALPSQPQRQWTPQELLEIGFGSPPLFPPGTAFDYSNTNTALLGLVVEKASGRPLDEYIAEHITGPEGLDRTTVGDTAAFPSPHARGYTRTSDGSTVDATDWNPSWGYGAGNMISTVGDLSDWARVLTDGTLLTPATQREREQFLPAPSEGAGSLYGLGVEYQNGWIGHNGNIVGYQAYAYRLPDEGTTMVVLVNSNVDPLGVWNLVTEIVGIVSPDHPWPGPPL</sequence>
<dbReference type="EMBL" id="JBHUFB010000013">
    <property type="protein sequence ID" value="MFD1814177.1"/>
    <property type="molecule type" value="Genomic_DNA"/>
</dbReference>
<keyword evidence="3" id="KW-1185">Reference proteome</keyword>